<evidence type="ECO:0000313" key="3">
    <source>
        <dbReference type="Proteomes" id="UP000185911"/>
    </source>
</evidence>
<organism evidence="2 3">
    <name type="scientific">Rhodoferax antarcticus ANT.BR</name>
    <dbReference type="NCBI Taxonomy" id="1111071"/>
    <lineage>
        <taxon>Bacteria</taxon>
        <taxon>Pseudomonadati</taxon>
        <taxon>Pseudomonadota</taxon>
        <taxon>Betaproteobacteria</taxon>
        <taxon>Burkholderiales</taxon>
        <taxon>Comamonadaceae</taxon>
        <taxon>Rhodoferax</taxon>
    </lineage>
</organism>
<dbReference type="Proteomes" id="UP000185911">
    <property type="component" value="Unassembled WGS sequence"/>
</dbReference>
<feature type="compositionally biased region" description="Low complexity" evidence="1">
    <location>
        <begin position="34"/>
        <end position="47"/>
    </location>
</feature>
<sequence length="68" mass="7424">MAGFGGRQFLVPQYAEPAKSGRCAAHTKTVPKRSSSSSNAKSTTLSNIKRHPAKTKFHIRNKPLALMQ</sequence>
<protein>
    <submittedName>
        <fullName evidence="2">Uncharacterized protein</fullName>
    </submittedName>
</protein>
<comment type="caution">
    <text evidence="2">The sequence shown here is derived from an EMBL/GenBank/DDBJ whole genome shotgun (WGS) entry which is preliminary data.</text>
</comment>
<reference evidence="2 3" key="1">
    <citation type="submission" date="2017-01" db="EMBL/GenBank/DDBJ databases">
        <title>Genome sequence of Rhodoferax antarcticus ANT.BR, a psychrophilic purple nonsulfur bacterium from an Antarctic microbial mat.</title>
        <authorList>
            <person name="Baker J."/>
            <person name="Riester C."/>
            <person name="Skinner B."/>
            <person name="Newell A."/>
            <person name="Swingley W."/>
            <person name="Madigan M."/>
            <person name="Jung D."/>
            <person name="Asao M."/>
            <person name="Chen M."/>
            <person name="Loughlin P."/>
            <person name="Pan H."/>
            <person name="Lin S."/>
            <person name="Li N."/>
            <person name="Shaw J."/>
            <person name="Prado M."/>
            <person name="Sherman C."/>
            <person name="Li X."/>
            <person name="Tang J."/>
            <person name="Blankenship R."/>
            <person name="Zhao T."/>
            <person name="Touchman J."/>
            <person name="Sattley M."/>
        </authorList>
    </citation>
    <scope>NUCLEOTIDE SEQUENCE [LARGE SCALE GENOMIC DNA]</scope>
    <source>
        <strain evidence="2 3">ANT.BR</strain>
    </source>
</reference>
<keyword evidence="3" id="KW-1185">Reference proteome</keyword>
<evidence type="ECO:0000256" key="1">
    <source>
        <dbReference type="SAM" id="MobiDB-lite"/>
    </source>
</evidence>
<feature type="region of interest" description="Disordered" evidence="1">
    <location>
        <begin position="15"/>
        <end position="68"/>
    </location>
</feature>
<gene>
    <name evidence="2" type="ORF">BLL52_3540</name>
</gene>
<proteinExistence type="predicted"/>
<dbReference type="EMBL" id="MSYM01000017">
    <property type="protein sequence ID" value="OLP05411.1"/>
    <property type="molecule type" value="Genomic_DNA"/>
</dbReference>
<name>A0A1Q8YBE9_9BURK</name>
<evidence type="ECO:0000313" key="2">
    <source>
        <dbReference type="EMBL" id="OLP05411.1"/>
    </source>
</evidence>
<dbReference type="AlphaFoldDB" id="A0A1Q8YBE9"/>
<accession>A0A1Q8YBE9</accession>
<feature type="compositionally biased region" description="Basic residues" evidence="1">
    <location>
        <begin position="48"/>
        <end position="61"/>
    </location>
</feature>